<dbReference type="Proteomes" id="UP000807342">
    <property type="component" value="Unassembled WGS sequence"/>
</dbReference>
<evidence type="ECO:0000313" key="3">
    <source>
        <dbReference type="Proteomes" id="UP000807342"/>
    </source>
</evidence>
<gene>
    <name evidence="2" type="ORF">P691DRAFT_762572</name>
</gene>
<dbReference type="EMBL" id="MU151306">
    <property type="protein sequence ID" value="KAF9445363.1"/>
    <property type="molecule type" value="Genomic_DNA"/>
</dbReference>
<keyword evidence="1" id="KW-0472">Membrane</keyword>
<dbReference type="OrthoDB" id="2988301at2759"/>
<keyword evidence="3" id="KW-1185">Reference proteome</keyword>
<feature type="transmembrane region" description="Helical" evidence="1">
    <location>
        <begin position="123"/>
        <end position="146"/>
    </location>
</feature>
<feature type="transmembrane region" description="Helical" evidence="1">
    <location>
        <begin position="172"/>
        <end position="191"/>
    </location>
</feature>
<feature type="transmembrane region" description="Helical" evidence="1">
    <location>
        <begin position="236"/>
        <end position="263"/>
    </location>
</feature>
<name>A0A9P5X6G1_9AGAR</name>
<comment type="caution">
    <text evidence="2">The sequence shown here is derived from an EMBL/GenBank/DDBJ whole genome shotgun (WGS) entry which is preliminary data.</text>
</comment>
<organism evidence="2 3">
    <name type="scientific">Macrolepiota fuliginosa MF-IS2</name>
    <dbReference type="NCBI Taxonomy" id="1400762"/>
    <lineage>
        <taxon>Eukaryota</taxon>
        <taxon>Fungi</taxon>
        <taxon>Dikarya</taxon>
        <taxon>Basidiomycota</taxon>
        <taxon>Agaricomycotina</taxon>
        <taxon>Agaricomycetes</taxon>
        <taxon>Agaricomycetidae</taxon>
        <taxon>Agaricales</taxon>
        <taxon>Agaricineae</taxon>
        <taxon>Agaricaceae</taxon>
        <taxon>Macrolepiota</taxon>
    </lineage>
</organism>
<accession>A0A9P5X6G1</accession>
<proteinExistence type="predicted"/>
<protein>
    <submittedName>
        <fullName evidence="2">Uncharacterized protein</fullName>
    </submittedName>
</protein>
<evidence type="ECO:0000313" key="2">
    <source>
        <dbReference type="EMBL" id="KAF9445363.1"/>
    </source>
</evidence>
<feature type="transmembrane region" description="Helical" evidence="1">
    <location>
        <begin position="87"/>
        <end position="111"/>
    </location>
</feature>
<feature type="transmembrane region" description="Helical" evidence="1">
    <location>
        <begin position="211"/>
        <end position="230"/>
    </location>
</feature>
<keyword evidence="1" id="KW-1133">Transmembrane helix</keyword>
<reference evidence="2" key="1">
    <citation type="submission" date="2020-11" db="EMBL/GenBank/DDBJ databases">
        <authorList>
            <consortium name="DOE Joint Genome Institute"/>
            <person name="Ahrendt S."/>
            <person name="Riley R."/>
            <person name="Andreopoulos W."/>
            <person name="Labutti K."/>
            <person name="Pangilinan J."/>
            <person name="Ruiz-Duenas F.J."/>
            <person name="Barrasa J.M."/>
            <person name="Sanchez-Garcia M."/>
            <person name="Camarero S."/>
            <person name="Miyauchi S."/>
            <person name="Serrano A."/>
            <person name="Linde D."/>
            <person name="Babiker R."/>
            <person name="Drula E."/>
            <person name="Ayuso-Fernandez I."/>
            <person name="Pacheco R."/>
            <person name="Padilla G."/>
            <person name="Ferreira P."/>
            <person name="Barriuso J."/>
            <person name="Kellner H."/>
            <person name="Castanera R."/>
            <person name="Alfaro M."/>
            <person name="Ramirez L."/>
            <person name="Pisabarro A.G."/>
            <person name="Kuo A."/>
            <person name="Tritt A."/>
            <person name="Lipzen A."/>
            <person name="He G."/>
            <person name="Yan M."/>
            <person name="Ng V."/>
            <person name="Cullen D."/>
            <person name="Martin F."/>
            <person name="Rosso M.-N."/>
            <person name="Henrissat B."/>
            <person name="Hibbett D."/>
            <person name="Martinez A.T."/>
            <person name="Grigoriev I.V."/>
        </authorList>
    </citation>
    <scope>NUCLEOTIDE SEQUENCE</scope>
    <source>
        <strain evidence="2">MF-IS2</strain>
    </source>
</reference>
<evidence type="ECO:0000256" key="1">
    <source>
        <dbReference type="SAM" id="Phobius"/>
    </source>
</evidence>
<feature type="transmembrane region" description="Helical" evidence="1">
    <location>
        <begin position="12"/>
        <end position="35"/>
    </location>
</feature>
<sequence length="293" mass="32053">MKMQATGHPAVHAFVGLQLFGAIGFLFIVLLAEIVDRENVRHPTWRGFCVAWVVFGVSYAMLSLAGMQFSQNPNHIFCTIQSALVYAASPLVAHAALALVTQLASVVLHVLQKTNRPLSRTMQILIAVAPWLLWLINVFSILLYAIHKPDLVSMNKNGTYCHLSYPTMSKIMASWLSVVATAAVGIEIILLYRRGFLLSRQCDVSRSIMRLGIFLVQAIICIGVAIAFIATNHRAIVFDILIAIQPSLAAIIFGTNPSLLHIWSWKRRAPRGGIITHASADLSAVTTSGNVDA</sequence>
<feature type="transmembrane region" description="Helical" evidence="1">
    <location>
        <begin position="47"/>
        <end position="67"/>
    </location>
</feature>
<keyword evidence="1" id="KW-0812">Transmembrane</keyword>
<dbReference type="AlphaFoldDB" id="A0A9P5X6G1"/>